<dbReference type="InterPro" id="IPR019845">
    <property type="entry name" value="Squalene/phytoene_synthase_CS"/>
</dbReference>
<dbReference type="SFLD" id="SFLDG01212">
    <property type="entry name" value="Phytoene_synthase_like"/>
    <property type="match status" value="1"/>
</dbReference>
<dbReference type="SFLD" id="SFLDG01018">
    <property type="entry name" value="Squalene/Phytoene_Synthase_Lik"/>
    <property type="match status" value="1"/>
</dbReference>
<keyword evidence="3" id="KW-0808">Transferase</keyword>
<evidence type="ECO:0000256" key="3">
    <source>
        <dbReference type="ARBA" id="ARBA00022679"/>
    </source>
</evidence>
<dbReference type="PROSITE" id="PS01045">
    <property type="entry name" value="SQUALEN_PHYTOEN_SYN_2"/>
    <property type="match status" value="1"/>
</dbReference>
<dbReference type="RefSeq" id="WP_203746429.1">
    <property type="nucleotide sequence ID" value="NZ_BONF01000016.1"/>
</dbReference>
<name>A0A8J3NKS3_9ACTN</name>
<accession>A0A8J3NKS3</accession>
<dbReference type="Gene3D" id="1.10.600.10">
    <property type="entry name" value="Farnesyl Diphosphate Synthase"/>
    <property type="match status" value="1"/>
</dbReference>
<dbReference type="Proteomes" id="UP000601223">
    <property type="component" value="Unassembled WGS sequence"/>
</dbReference>
<keyword evidence="7" id="KW-1185">Reference proteome</keyword>
<gene>
    <name evidence="6" type="primary">crtB_1</name>
    <name evidence="6" type="ORF">Cba03nite_31640</name>
</gene>
<dbReference type="InterPro" id="IPR008949">
    <property type="entry name" value="Isoprenoid_synthase_dom_sf"/>
</dbReference>
<keyword evidence="4" id="KW-0125">Carotenoid biosynthesis</keyword>
<dbReference type="SFLD" id="SFLDS00005">
    <property type="entry name" value="Isoprenoid_Synthase_Type_I"/>
    <property type="match status" value="1"/>
</dbReference>
<comment type="similarity">
    <text evidence="2">Belongs to the phytoene/squalene synthase family.</text>
</comment>
<dbReference type="GO" id="GO:0004311">
    <property type="term" value="F:geranylgeranyl diphosphate synthase activity"/>
    <property type="evidence" value="ECO:0007669"/>
    <property type="project" value="InterPro"/>
</dbReference>
<comment type="cofactor">
    <cofactor evidence="5">
        <name>ATP</name>
        <dbReference type="ChEBI" id="CHEBI:30616"/>
    </cofactor>
</comment>
<evidence type="ECO:0000256" key="2">
    <source>
        <dbReference type="ARBA" id="ARBA00006251"/>
    </source>
</evidence>
<dbReference type="GO" id="GO:0051996">
    <property type="term" value="F:squalene synthase [NAD(P)H] activity"/>
    <property type="evidence" value="ECO:0007669"/>
    <property type="project" value="InterPro"/>
</dbReference>
<dbReference type="InterPro" id="IPR002060">
    <property type="entry name" value="Squ/phyt_synthse"/>
</dbReference>
<dbReference type="CDD" id="cd00683">
    <property type="entry name" value="Trans_IPPS_HH"/>
    <property type="match status" value="1"/>
</dbReference>
<dbReference type="UniPathway" id="UPA00799"/>
<dbReference type="EMBL" id="BONF01000016">
    <property type="protein sequence ID" value="GIF81815.1"/>
    <property type="molecule type" value="Genomic_DNA"/>
</dbReference>
<dbReference type="InterPro" id="IPR033904">
    <property type="entry name" value="Trans_IPPS_HH"/>
</dbReference>
<comment type="pathway">
    <text evidence="1">Carotenoid biosynthesis; phytoene biosynthesis.</text>
</comment>
<dbReference type="SUPFAM" id="SSF48576">
    <property type="entry name" value="Terpenoid synthases"/>
    <property type="match status" value="1"/>
</dbReference>
<proteinExistence type="inferred from homology"/>
<protein>
    <submittedName>
        <fullName evidence="6">Phytoene synthase</fullName>
    </submittedName>
</protein>
<dbReference type="GO" id="GO:0016117">
    <property type="term" value="P:carotenoid biosynthetic process"/>
    <property type="evidence" value="ECO:0007669"/>
    <property type="project" value="UniProtKB-KW"/>
</dbReference>
<evidence type="ECO:0000313" key="6">
    <source>
        <dbReference type="EMBL" id="GIF81815.1"/>
    </source>
</evidence>
<dbReference type="FunFam" id="1.10.600.10:FF:000020">
    <property type="entry name" value="Phytoene synthase"/>
    <property type="match status" value="1"/>
</dbReference>
<evidence type="ECO:0000256" key="1">
    <source>
        <dbReference type="ARBA" id="ARBA00004684"/>
    </source>
</evidence>
<dbReference type="InterPro" id="IPR044843">
    <property type="entry name" value="Trans_IPPS_bact-type"/>
</dbReference>
<sequence>MEPDLAAAYERCRALHRRHGRTYYLATRLLPAWKRPHVHALYGFTRHADEIVDRTDALPPADRARALRDWSDRFVAGLHGAPVDDPLLPAVLHTIRAFDLDPADFAAFLHSMAMDLEIAEYDDYADLLEYMEGSAAVIGTMMLPILDPADPVLAREPARQLGLAFQLTNFIRDIGEDLDRGRVYLPQRDLRAFGLTTADLRLAAQRGTASTAIRELVRFEIARAREHYAAAAPGVTMLAPTSQACIRAAYHLYGGILDEVERADHDVFARRATVPNRRRLLVAARCLLTPAGRPVAAPSAPPVPQAAG</sequence>
<evidence type="ECO:0000313" key="7">
    <source>
        <dbReference type="Proteomes" id="UP000601223"/>
    </source>
</evidence>
<evidence type="ECO:0000256" key="5">
    <source>
        <dbReference type="ARBA" id="ARBA00053028"/>
    </source>
</evidence>
<dbReference type="PANTHER" id="PTHR31480">
    <property type="entry name" value="BIFUNCTIONAL LYCOPENE CYCLASE/PHYTOENE SYNTHASE"/>
    <property type="match status" value="1"/>
</dbReference>
<dbReference type="PROSITE" id="PS01044">
    <property type="entry name" value="SQUALEN_PHYTOEN_SYN_1"/>
    <property type="match status" value="1"/>
</dbReference>
<dbReference type="AlphaFoldDB" id="A0A8J3NKS3"/>
<organism evidence="6 7">
    <name type="scientific">Catellatospora bangladeshensis</name>
    <dbReference type="NCBI Taxonomy" id="310355"/>
    <lineage>
        <taxon>Bacteria</taxon>
        <taxon>Bacillati</taxon>
        <taxon>Actinomycetota</taxon>
        <taxon>Actinomycetes</taxon>
        <taxon>Micromonosporales</taxon>
        <taxon>Micromonosporaceae</taxon>
        <taxon>Catellatospora</taxon>
    </lineage>
</organism>
<dbReference type="Pfam" id="PF00494">
    <property type="entry name" value="SQS_PSY"/>
    <property type="match status" value="1"/>
</dbReference>
<evidence type="ECO:0000256" key="4">
    <source>
        <dbReference type="ARBA" id="ARBA00022746"/>
    </source>
</evidence>
<reference evidence="6 7" key="1">
    <citation type="submission" date="2021-01" db="EMBL/GenBank/DDBJ databases">
        <title>Whole genome shotgun sequence of Catellatospora bangladeshensis NBRC 107357.</title>
        <authorList>
            <person name="Komaki H."/>
            <person name="Tamura T."/>
        </authorList>
    </citation>
    <scope>NUCLEOTIDE SEQUENCE [LARGE SCALE GENOMIC DNA]</scope>
    <source>
        <strain evidence="6 7">NBRC 107357</strain>
    </source>
</reference>
<comment type="caution">
    <text evidence="6">The sequence shown here is derived from an EMBL/GenBank/DDBJ whole genome shotgun (WGS) entry which is preliminary data.</text>
</comment>